<dbReference type="RefSeq" id="WP_092978198.1">
    <property type="nucleotide sequence ID" value="NZ_FPAT01000006.1"/>
</dbReference>
<protein>
    <recommendedName>
        <fullName evidence="3">PLAT domain-containing protein</fullName>
    </recommendedName>
</protein>
<dbReference type="STRING" id="995060.SAMN04487904_106223"/>
<evidence type="ECO:0000313" key="2">
    <source>
        <dbReference type="Proteomes" id="UP000199165"/>
    </source>
</evidence>
<name>A0A1I7ABA4_9ACTN</name>
<keyword evidence="2" id="KW-1185">Reference proteome</keyword>
<dbReference type="AlphaFoldDB" id="A0A1I7ABA4"/>
<evidence type="ECO:0000313" key="1">
    <source>
        <dbReference type="EMBL" id="SFT72189.1"/>
    </source>
</evidence>
<dbReference type="EMBL" id="FPAT01000006">
    <property type="protein sequence ID" value="SFT72189.1"/>
    <property type="molecule type" value="Genomic_DNA"/>
</dbReference>
<dbReference type="Proteomes" id="UP000199165">
    <property type="component" value="Unassembled WGS sequence"/>
</dbReference>
<reference evidence="2" key="1">
    <citation type="submission" date="2016-10" db="EMBL/GenBank/DDBJ databases">
        <authorList>
            <person name="Varghese N."/>
            <person name="Submissions S."/>
        </authorList>
    </citation>
    <scope>NUCLEOTIDE SEQUENCE [LARGE SCALE GENOMIC DNA]</scope>
    <source>
        <strain evidence="2">DSM 45501</strain>
    </source>
</reference>
<proteinExistence type="predicted"/>
<organism evidence="1 2">
    <name type="scientific">Actinopolyspora righensis</name>
    <dbReference type="NCBI Taxonomy" id="995060"/>
    <lineage>
        <taxon>Bacteria</taxon>
        <taxon>Bacillati</taxon>
        <taxon>Actinomycetota</taxon>
        <taxon>Actinomycetes</taxon>
        <taxon>Actinopolysporales</taxon>
        <taxon>Actinopolysporaceae</taxon>
        <taxon>Actinopolyspora</taxon>
        <taxon>Actinopolyspora alba group</taxon>
    </lineage>
</organism>
<accession>A0A1I7ABA4</accession>
<sequence>MSWIERIEIKTKSGSEGATDSTDRFFLGLAGREFRMDKGDSFSGNDTIHITFGPTGDTKSAKYNDPRRPRLSMASLDRFPAYVRLEGDDGWLVESFLVTVESRFGETRRLVHPDIEEEGVWLDELSGKWLYLTDTQSL</sequence>
<evidence type="ECO:0008006" key="3">
    <source>
        <dbReference type="Google" id="ProtNLM"/>
    </source>
</evidence>
<gene>
    <name evidence="1" type="ORF">SAMN04487904_106223</name>
</gene>